<keyword evidence="2 5" id="KW-0808">Transferase</keyword>
<dbReference type="PANTHER" id="PTHR18919:SF107">
    <property type="entry name" value="ACETYL-COA ACETYLTRANSFERASE, CYTOSOLIC"/>
    <property type="match status" value="1"/>
</dbReference>
<dbReference type="PROSITE" id="PS00099">
    <property type="entry name" value="THIOLASE_3"/>
    <property type="match status" value="1"/>
</dbReference>
<dbReference type="PANTHER" id="PTHR18919">
    <property type="entry name" value="ACETYL-COA C-ACYLTRANSFERASE"/>
    <property type="match status" value="1"/>
</dbReference>
<dbReference type="CDD" id="cd00751">
    <property type="entry name" value="thiolase"/>
    <property type="match status" value="1"/>
</dbReference>
<feature type="active site" description="Acyl-thioester intermediate" evidence="4">
    <location>
        <position position="135"/>
    </location>
</feature>
<sequence>MQTIILRERVPRRAARLRPGRGSGHIVALRIAFIFQEVSSMATQGKDTEVVFLSAARTGMGTFGGSLKDFSATDLGVFAAKAALERGGVPAGEVGHVVFGNALQTSADAIYLARHIGLRAGLPQDTPALTLNRLCGSGFQAIISGAMEIMLGEAEVALCGGTESMSQAPHVIRGARWGEQRLGPVGKLYEDSLWEALTDTFAGCSMAVTAENLADHYGITRQQVDEYAFRSQQLAKAACEQNRFDSEIVPITLKSRKGETQFSCDEHMRPETTMEMLGKLKPYFKEGGTVTAGNASGIGDGGAAVLIASEAYARRNGLAPIGRLVSWGIAGVDPKHMGIGPAPASRLALKRGEMDIGQMDLVEVNEAFASQFCAVEKELGLDRERTNVSGGAIAMSHPLGMSGARITVHLLHELRRQGKRFGLGTACIGGGQGIAVVVEAFPAAAEAAVAAD</sequence>
<evidence type="ECO:0000259" key="7">
    <source>
        <dbReference type="Pfam" id="PF02803"/>
    </source>
</evidence>
<feature type="domain" description="Thiolase N-terminal" evidence="6">
    <location>
        <begin position="50"/>
        <end position="310"/>
    </location>
</feature>
<dbReference type="FunFam" id="3.40.47.10:FF:000010">
    <property type="entry name" value="Acetyl-CoA acetyltransferase (Thiolase)"/>
    <property type="match status" value="1"/>
</dbReference>
<reference evidence="8" key="1">
    <citation type="submission" date="2020-02" db="EMBL/GenBank/DDBJ databases">
        <authorList>
            <person name="Meier V. D."/>
        </authorList>
    </citation>
    <scope>NUCLEOTIDE SEQUENCE</scope>
    <source>
        <strain evidence="8">AVDCRST_MAG68</strain>
    </source>
</reference>
<evidence type="ECO:0000256" key="1">
    <source>
        <dbReference type="ARBA" id="ARBA00010982"/>
    </source>
</evidence>
<dbReference type="InterPro" id="IPR020616">
    <property type="entry name" value="Thiolase_N"/>
</dbReference>
<dbReference type="InterPro" id="IPR020617">
    <property type="entry name" value="Thiolase_C"/>
</dbReference>
<gene>
    <name evidence="8" type="ORF">AVDCRST_MAG68-2274</name>
</gene>
<dbReference type="EMBL" id="CADCTW010000111">
    <property type="protein sequence ID" value="CAA9328305.1"/>
    <property type="molecule type" value="Genomic_DNA"/>
</dbReference>
<dbReference type="AlphaFoldDB" id="A0A6J4LCW4"/>
<keyword evidence="3 5" id="KW-0012">Acyltransferase</keyword>
<evidence type="ECO:0000256" key="3">
    <source>
        <dbReference type="ARBA" id="ARBA00023315"/>
    </source>
</evidence>
<dbReference type="Pfam" id="PF02803">
    <property type="entry name" value="Thiolase_C"/>
    <property type="match status" value="1"/>
</dbReference>
<protein>
    <submittedName>
        <fullName evidence="8">3-ketoacyl-CoA thiolase @ Acetyl-CoA acetyltransferase</fullName>
        <ecNumber evidence="8">2.3.1.16</ecNumber>
        <ecNumber evidence="8">2.3.1.9</ecNumber>
    </submittedName>
</protein>
<comment type="similarity">
    <text evidence="1 5">Belongs to the thiolase-like superfamily. Thiolase family.</text>
</comment>
<evidence type="ECO:0000259" key="6">
    <source>
        <dbReference type="Pfam" id="PF00108"/>
    </source>
</evidence>
<organism evidence="8">
    <name type="scientific">uncultured Gemmatimonadota bacterium</name>
    <dbReference type="NCBI Taxonomy" id="203437"/>
    <lineage>
        <taxon>Bacteria</taxon>
        <taxon>Pseudomonadati</taxon>
        <taxon>Gemmatimonadota</taxon>
        <taxon>environmental samples</taxon>
    </lineage>
</organism>
<evidence type="ECO:0000256" key="5">
    <source>
        <dbReference type="RuleBase" id="RU003557"/>
    </source>
</evidence>
<evidence type="ECO:0000256" key="4">
    <source>
        <dbReference type="PIRSR" id="PIRSR000429-1"/>
    </source>
</evidence>
<dbReference type="EC" id="2.3.1.16" evidence="8"/>
<dbReference type="Gene3D" id="3.40.47.10">
    <property type="match status" value="2"/>
</dbReference>
<feature type="active site" description="Proton acceptor" evidence="4">
    <location>
        <position position="427"/>
    </location>
</feature>
<dbReference type="Pfam" id="PF00108">
    <property type="entry name" value="Thiolase_N"/>
    <property type="match status" value="1"/>
</dbReference>
<dbReference type="EC" id="2.3.1.9" evidence="8"/>
<name>A0A6J4LCW4_9BACT</name>
<dbReference type="PROSITE" id="PS00098">
    <property type="entry name" value="THIOLASE_1"/>
    <property type="match status" value="1"/>
</dbReference>
<dbReference type="SUPFAM" id="SSF53901">
    <property type="entry name" value="Thiolase-like"/>
    <property type="match status" value="2"/>
</dbReference>
<proteinExistence type="inferred from homology"/>
<dbReference type="InterPro" id="IPR002155">
    <property type="entry name" value="Thiolase"/>
</dbReference>
<dbReference type="GO" id="GO:0006635">
    <property type="term" value="P:fatty acid beta-oxidation"/>
    <property type="evidence" value="ECO:0007669"/>
    <property type="project" value="TreeGrafter"/>
</dbReference>
<evidence type="ECO:0000313" key="8">
    <source>
        <dbReference type="EMBL" id="CAA9328305.1"/>
    </source>
</evidence>
<dbReference type="NCBIfam" id="TIGR01930">
    <property type="entry name" value="AcCoA-C-Actrans"/>
    <property type="match status" value="1"/>
</dbReference>
<evidence type="ECO:0000256" key="2">
    <source>
        <dbReference type="ARBA" id="ARBA00022679"/>
    </source>
</evidence>
<dbReference type="InterPro" id="IPR020610">
    <property type="entry name" value="Thiolase_AS"/>
</dbReference>
<dbReference type="InterPro" id="IPR020615">
    <property type="entry name" value="Thiolase_acyl_enz_int_AS"/>
</dbReference>
<dbReference type="InterPro" id="IPR016039">
    <property type="entry name" value="Thiolase-like"/>
</dbReference>
<accession>A0A6J4LCW4</accession>
<feature type="domain" description="Thiolase C-terminal" evidence="7">
    <location>
        <begin position="319"/>
        <end position="439"/>
    </location>
</feature>
<feature type="active site" description="Proton acceptor" evidence="4">
    <location>
        <position position="397"/>
    </location>
</feature>
<dbReference type="GO" id="GO:0003985">
    <property type="term" value="F:acetyl-CoA C-acetyltransferase activity"/>
    <property type="evidence" value="ECO:0007669"/>
    <property type="project" value="UniProtKB-EC"/>
</dbReference>
<dbReference type="PIRSF" id="PIRSF000429">
    <property type="entry name" value="Ac-CoA_Ac_transf"/>
    <property type="match status" value="1"/>
</dbReference>